<dbReference type="Gene3D" id="2.60.40.10">
    <property type="entry name" value="Immunoglobulins"/>
    <property type="match status" value="1"/>
</dbReference>
<gene>
    <name evidence="3" type="ORF">BKM63_03370</name>
</gene>
<evidence type="ECO:0000259" key="2">
    <source>
        <dbReference type="Pfam" id="PF16403"/>
    </source>
</evidence>
<dbReference type="InterPro" id="IPR013783">
    <property type="entry name" value="Ig-like_fold"/>
</dbReference>
<dbReference type="OrthoDB" id="1423116at2"/>
<feature type="signal peptide" evidence="1">
    <location>
        <begin position="1"/>
        <end position="23"/>
    </location>
</feature>
<feature type="chain" id="PRO_5009644485" description="Pesticidal crystal protein Cry22Aa Ig-like domain-containing protein" evidence="1">
    <location>
        <begin position="24"/>
        <end position="212"/>
    </location>
</feature>
<accession>A0A1J7CP36</accession>
<dbReference type="EMBL" id="MLFK01000002">
    <property type="protein sequence ID" value="OIV43264.1"/>
    <property type="molecule type" value="Genomic_DNA"/>
</dbReference>
<evidence type="ECO:0000313" key="3">
    <source>
        <dbReference type="EMBL" id="OIV43264.1"/>
    </source>
</evidence>
<keyword evidence="1" id="KW-0732">Signal</keyword>
<sequence length="212" mass="23029">MKKIYIQLMVVLVSGLLFTSCDADSSANVSKVTFYPNLTMHGDELVVLNQGETYTEAGVDAEANGQSLPVKISGTVDTSKPSMYKINYSAVNTDGFPATLTRTVVVLSTAPSTINLEGSFVRGANVNVVTKIGDRKYVCDNATGYNVDADNLTLEFYNIDDKQIYAPYNPSASESGISAESNIGTITDKDNWKWVIYASSVFGTAERIFKRI</sequence>
<reference evidence="3 4" key="1">
    <citation type="submission" date="2016-10" db="EMBL/GenBank/DDBJ databases">
        <title>Draft Genome Sequence of Rhizobacteria Flavobacterium johnsoniae CI04.</title>
        <authorList>
            <person name="Bravo J.I."/>
            <person name="Lozano G.L."/>
            <person name="Handelsman J."/>
        </authorList>
    </citation>
    <scope>NUCLEOTIDE SEQUENCE [LARGE SCALE GENOMIC DNA]</scope>
    <source>
        <strain evidence="3 4">CI04</strain>
    </source>
</reference>
<dbReference type="InterPro" id="IPR032179">
    <property type="entry name" value="Cry22Aa_Ig-like"/>
</dbReference>
<name>A0A1J7CP36_FLAJO</name>
<dbReference type="RefSeq" id="WP_071635237.1">
    <property type="nucleotide sequence ID" value="NZ_MLFK01000002.1"/>
</dbReference>
<organism evidence="3 4">
    <name type="scientific">Flavobacterium johnsoniae</name>
    <name type="common">Cytophaga johnsonae</name>
    <dbReference type="NCBI Taxonomy" id="986"/>
    <lineage>
        <taxon>Bacteria</taxon>
        <taxon>Pseudomonadati</taxon>
        <taxon>Bacteroidota</taxon>
        <taxon>Flavobacteriia</taxon>
        <taxon>Flavobacteriales</taxon>
        <taxon>Flavobacteriaceae</taxon>
        <taxon>Flavobacterium</taxon>
    </lineage>
</organism>
<keyword evidence="4" id="KW-1185">Reference proteome</keyword>
<dbReference type="Proteomes" id="UP000182826">
    <property type="component" value="Unassembled WGS sequence"/>
</dbReference>
<feature type="domain" description="Pesticidal crystal protein Cry22Aa Ig-like" evidence="2">
    <location>
        <begin position="38"/>
        <end position="106"/>
    </location>
</feature>
<dbReference type="PROSITE" id="PS51257">
    <property type="entry name" value="PROKAR_LIPOPROTEIN"/>
    <property type="match status" value="1"/>
</dbReference>
<protein>
    <recommendedName>
        <fullName evidence="2">Pesticidal crystal protein Cry22Aa Ig-like domain-containing protein</fullName>
    </recommendedName>
</protein>
<evidence type="ECO:0000256" key="1">
    <source>
        <dbReference type="SAM" id="SignalP"/>
    </source>
</evidence>
<evidence type="ECO:0000313" key="4">
    <source>
        <dbReference type="Proteomes" id="UP000182826"/>
    </source>
</evidence>
<proteinExistence type="predicted"/>
<dbReference type="Pfam" id="PF16403">
    <property type="entry name" value="Bact_surface_Ig-like"/>
    <property type="match status" value="1"/>
</dbReference>
<dbReference type="AlphaFoldDB" id="A0A1J7CP36"/>
<comment type="caution">
    <text evidence="3">The sequence shown here is derived from an EMBL/GenBank/DDBJ whole genome shotgun (WGS) entry which is preliminary data.</text>
</comment>